<reference evidence="1 2" key="1">
    <citation type="submission" date="2018-06" db="EMBL/GenBank/DDBJ databases">
        <title>Comparative genomics reveals the genomic features of Rhizophagus irregularis, R. cerebriforme, R. diaphanum and Gigaspora rosea, and their symbiotic lifestyle signature.</title>
        <authorList>
            <person name="Morin E."/>
            <person name="San Clemente H."/>
            <person name="Chen E.C.H."/>
            <person name="De La Providencia I."/>
            <person name="Hainaut M."/>
            <person name="Kuo A."/>
            <person name="Kohler A."/>
            <person name="Murat C."/>
            <person name="Tang N."/>
            <person name="Roy S."/>
            <person name="Loubradou J."/>
            <person name="Henrissat B."/>
            <person name="Grigoriev I.V."/>
            <person name="Corradi N."/>
            <person name="Roux C."/>
            <person name="Martin F.M."/>
        </authorList>
    </citation>
    <scope>NUCLEOTIDE SEQUENCE [LARGE SCALE GENOMIC DNA]</scope>
    <source>
        <strain evidence="1 2">DAOM 227022</strain>
    </source>
</reference>
<sequence>METNLASYGLNNFVDEPIDNIAPLNLPAMLQDLVVASLVLRVTKRHINMPAIVIQWNNAGFNDVPGSPNNRNEIDGRDQNAIRINFNDNSFSKSIFKSIISLSNPLFNNGEMKIIDGNLDKLMNTFDTSPVPSPSFNILIEESTEKRLTNKKVKLYEFSSISSAFVSTSATNYALVSTSKDSRK</sequence>
<proteinExistence type="predicted"/>
<dbReference type="AlphaFoldDB" id="A0A397T4Q2"/>
<gene>
    <name evidence="1" type="ORF">C1645_874270</name>
</gene>
<dbReference type="Proteomes" id="UP000265703">
    <property type="component" value="Unassembled WGS sequence"/>
</dbReference>
<organism evidence="1 2">
    <name type="scientific">Glomus cerebriforme</name>
    <dbReference type="NCBI Taxonomy" id="658196"/>
    <lineage>
        <taxon>Eukaryota</taxon>
        <taxon>Fungi</taxon>
        <taxon>Fungi incertae sedis</taxon>
        <taxon>Mucoromycota</taxon>
        <taxon>Glomeromycotina</taxon>
        <taxon>Glomeromycetes</taxon>
        <taxon>Glomerales</taxon>
        <taxon>Glomeraceae</taxon>
        <taxon>Glomus</taxon>
    </lineage>
</organism>
<comment type="caution">
    <text evidence="1">The sequence shown here is derived from an EMBL/GenBank/DDBJ whole genome shotgun (WGS) entry which is preliminary data.</text>
</comment>
<accession>A0A397T4Q2</accession>
<evidence type="ECO:0000313" key="1">
    <source>
        <dbReference type="EMBL" id="RIA93143.1"/>
    </source>
</evidence>
<dbReference type="EMBL" id="QKYT01000110">
    <property type="protein sequence ID" value="RIA93143.1"/>
    <property type="molecule type" value="Genomic_DNA"/>
</dbReference>
<dbReference type="OrthoDB" id="2309532at2759"/>
<keyword evidence="2" id="KW-1185">Reference proteome</keyword>
<evidence type="ECO:0000313" key="2">
    <source>
        <dbReference type="Proteomes" id="UP000265703"/>
    </source>
</evidence>
<protein>
    <submittedName>
        <fullName evidence="1">Uncharacterized protein</fullName>
    </submittedName>
</protein>
<name>A0A397T4Q2_9GLOM</name>